<organism evidence="1 2">
    <name type="scientific">Molorchus minor</name>
    <dbReference type="NCBI Taxonomy" id="1323400"/>
    <lineage>
        <taxon>Eukaryota</taxon>
        <taxon>Metazoa</taxon>
        <taxon>Ecdysozoa</taxon>
        <taxon>Arthropoda</taxon>
        <taxon>Hexapoda</taxon>
        <taxon>Insecta</taxon>
        <taxon>Pterygota</taxon>
        <taxon>Neoptera</taxon>
        <taxon>Endopterygota</taxon>
        <taxon>Coleoptera</taxon>
        <taxon>Polyphaga</taxon>
        <taxon>Cucujiformia</taxon>
        <taxon>Chrysomeloidea</taxon>
        <taxon>Cerambycidae</taxon>
        <taxon>Lamiinae</taxon>
        <taxon>Monochamini</taxon>
        <taxon>Molorchus</taxon>
    </lineage>
</organism>
<name>A0ABQ9JKT6_9CUCU</name>
<accession>A0ABQ9JKT6</accession>
<reference evidence="1" key="1">
    <citation type="journal article" date="2023" name="Insect Mol. Biol.">
        <title>Genome sequencing provides insights into the evolution of gene families encoding plant cell wall-degrading enzymes in longhorned beetles.</title>
        <authorList>
            <person name="Shin N.R."/>
            <person name="Okamura Y."/>
            <person name="Kirsch R."/>
            <person name="Pauchet Y."/>
        </authorList>
    </citation>
    <scope>NUCLEOTIDE SEQUENCE</scope>
    <source>
        <strain evidence="1">MMC_N1</strain>
    </source>
</reference>
<keyword evidence="2" id="KW-1185">Reference proteome</keyword>
<comment type="caution">
    <text evidence="1">The sequence shown here is derived from an EMBL/GenBank/DDBJ whole genome shotgun (WGS) entry which is preliminary data.</text>
</comment>
<proteinExistence type="predicted"/>
<evidence type="ECO:0000313" key="1">
    <source>
        <dbReference type="EMBL" id="KAJ8978828.1"/>
    </source>
</evidence>
<evidence type="ECO:0000313" key="2">
    <source>
        <dbReference type="Proteomes" id="UP001162164"/>
    </source>
</evidence>
<dbReference type="EMBL" id="JAPWTJ010000399">
    <property type="protein sequence ID" value="KAJ8978828.1"/>
    <property type="molecule type" value="Genomic_DNA"/>
</dbReference>
<sequence>MSLKIFVSSDQYNMQHQIFLKVWKSIFYLIKKPISKIQFFGATVSGRSEAESEIISKKTFKQELHKILSEPLKYTFNYYYRSNSVSFNFDRFKSASKTVDGFLSVCFAAYAPPASAWLTIPDSNPTIGSFDQHPEGPLDISFKCPSWESWPTFNFLDEMLNGNRTAHVQTPHKYTITYITKVTKD</sequence>
<dbReference type="Proteomes" id="UP001162164">
    <property type="component" value="Unassembled WGS sequence"/>
</dbReference>
<protein>
    <submittedName>
        <fullName evidence="1">Uncharacterized protein</fullName>
    </submittedName>
</protein>
<gene>
    <name evidence="1" type="ORF">NQ317_010828</name>
</gene>